<evidence type="ECO:0000259" key="11">
    <source>
        <dbReference type="Pfam" id="PF07730"/>
    </source>
</evidence>
<keyword evidence="5" id="KW-0547">Nucleotide-binding</keyword>
<dbReference type="GO" id="GO:0016020">
    <property type="term" value="C:membrane"/>
    <property type="evidence" value="ECO:0007669"/>
    <property type="project" value="InterPro"/>
</dbReference>
<keyword evidence="13" id="KW-1185">Reference proteome</keyword>
<sequence>MKSALYIVTSALLLGCTPEQNRLEAERTATAAQLEKLPRLKIDTLIPTLGYLSKVAENQRTGDRITIAFPEPKPADTVVLVPVNFLNNKNEYVARGFPLRFKIEAQTPENETLLIADHTQSDFLCPGIAPVIFKIADPRPVKSLTLSVTKLSPGNVWFSKLPIFMLNELLVFSGEENMALNAAVDSESPFRSPFVFDPDYLVDGYSYFPPIDPATGKPFRQFTSFEAQLQLFFDLGKTQTLNGARFYPNNLNPQFLNPHSASIGFPKEILLKVSDSPSFENAVTRIISNAKHPTYVSNAPLCKKLKSITGRYVQITLKEGRKDPRRSGSPMISLSEIELLHNGINRLTGIPFETATPLKIGEIHKIKPTVLTDGKSILGTIVPQKKWLLQLARRAELEQENAELILKQERSYAQQKETVRNLLFAIPFLLISFLFLLLRNRYQHRKNTQALRERIADDLHDETGATLSSIANSAQLLAELSSGKNSDDEAELIADIIGSAERSAKETRALILFLEKNSSQGDLIDRFRNTARQMLSGFELTLDLQAEKQFNQLIPIQKWDLLLFFKEVLNNIIKHAAADAVEIRTRKKGHALHLEIRDNGKGLPLNTQPTHLAKRAKKLNAKIEVTSPETGGTTIKCTLSKGTLSRL</sequence>
<evidence type="ECO:0000256" key="2">
    <source>
        <dbReference type="ARBA" id="ARBA00012438"/>
    </source>
</evidence>
<keyword evidence="9" id="KW-0472">Membrane</keyword>
<evidence type="ECO:0000256" key="1">
    <source>
        <dbReference type="ARBA" id="ARBA00000085"/>
    </source>
</evidence>
<dbReference type="InterPro" id="IPR003594">
    <property type="entry name" value="HATPase_dom"/>
</dbReference>
<feature type="domain" description="Signal transduction histidine kinase subgroup 3 dimerisation and phosphoacceptor" evidence="11">
    <location>
        <begin position="452"/>
        <end position="514"/>
    </location>
</feature>
<evidence type="ECO:0000259" key="10">
    <source>
        <dbReference type="Pfam" id="PF02518"/>
    </source>
</evidence>
<dbReference type="Gene3D" id="3.30.565.10">
    <property type="entry name" value="Histidine kinase-like ATPase, C-terminal domain"/>
    <property type="match status" value="1"/>
</dbReference>
<dbReference type="InterPro" id="IPR050482">
    <property type="entry name" value="Sensor_HK_TwoCompSys"/>
</dbReference>
<dbReference type="Proteomes" id="UP000366872">
    <property type="component" value="Unassembled WGS sequence"/>
</dbReference>
<evidence type="ECO:0000256" key="6">
    <source>
        <dbReference type="ARBA" id="ARBA00022777"/>
    </source>
</evidence>
<keyword evidence="4" id="KW-0808">Transferase</keyword>
<dbReference type="GO" id="GO:0000155">
    <property type="term" value="F:phosphorelay sensor kinase activity"/>
    <property type="evidence" value="ECO:0007669"/>
    <property type="project" value="InterPro"/>
</dbReference>
<name>A0A6C2U0T6_PONDE</name>
<organism evidence="12 13">
    <name type="scientific">Pontiella desulfatans</name>
    <dbReference type="NCBI Taxonomy" id="2750659"/>
    <lineage>
        <taxon>Bacteria</taxon>
        <taxon>Pseudomonadati</taxon>
        <taxon>Kiritimatiellota</taxon>
        <taxon>Kiritimatiellia</taxon>
        <taxon>Kiritimatiellales</taxon>
        <taxon>Pontiellaceae</taxon>
        <taxon>Pontiella</taxon>
    </lineage>
</organism>
<feature type="transmembrane region" description="Helical" evidence="9">
    <location>
        <begin position="419"/>
        <end position="438"/>
    </location>
</feature>
<dbReference type="AlphaFoldDB" id="A0A6C2U0T6"/>
<keyword evidence="8" id="KW-0902">Two-component regulatory system</keyword>
<keyword evidence="9" id="KW-1133">Transmembrane helix</keyword>
<evidence type="ECO:0000256" key="7">
    <source>
        <dbReference type="ARBA" id="ARBA00022840"/>
    </source>
</evidence>
<proteinExistence type="predicted"/>
<feature type="domain" description="Histidine kinase/HSP90-like ATPase" evidence="10">
    <location>
        <begin position="563"/>
        <end position="639"/>
    </location>
</feature>
<keyword evidence="9" id="KW-0812">Transmembrane</keyword>
<dbReference type="Pfam" id="PF02518">
    <property type="entry name" value="HATPase_c"/>
    <property type="match status" value="1"/>
</dbReference>
<keyword evidence="6 12" id="KW-0418">Kinase</keyword>
<accession>A0A6C2U0T6</accession>
<evidence type="ECO:0000256" key="9">
    <source>
        <dbReference type="SAM" id="Phobius"/>
    </source>
</evidence>
<dbReference type="GO" id="GO:0046983">
    <property type="term" value="F:protein dimerization activity"/>
    <property type="evidence" value="ECO:0007669"/>
    <property type="project" value="InterPro"/>
</dbReference>
<evidence type="ECO:0000313" key="12">
    <source>
        <dbReference type="EMBL" id="VGO13578.1"/>
    </source>
</evidence>
<dbReference type="PROSITE" id="PS51257">
    <property type="entry name" value="PROKAR_LIPOPROTEIN"/>
    <property type="match status" value="1"/>
</dbReference>
<evidence type="ECO:0000256" key="8">
    <source>
        <dbReference type="ARBA" id="ARBA00023012"/>
    </source>
</evidence>
<comment type="catalytic activity">
    <reaction evidence="1">
        <text>ATP + protein L-histidine = ADP + protein N-phospho-L-histidine.</text>
        <dbReference type="EC" id="2.7.13.3"/>
    </reaction>
</comment>
<dbReference type="PANTHER" id="PTHR24421:SF10">
    <property type="entry name" value="NITRATE_NITRITE SENSOR PROTEIN NARQ"/>
    <property type="match status" value="1"/>
</dbReference>
<dbReference type="SUPFAM" id="SSF55874">
    <property type="entry name" value="ATPase domain of HSP90 chaperone/DNA topoisomerase II/histidine kinase"/>
    <property type="match status" value="1"/>
</dbReference>
<dbReference type="RefSeq" id="WP_136079140.1">
    <property type="nucleotide sequence ID" value="NZ_CAAHFG010000001.1"/>
</dbReference>
<dbReference type="InterPro" id="IPR036890">
    <property type="entry name" value="HATPase_C_sf"/>
</dbReference>
<dbReference type="Gene3D" id="1.20.5.1930">
    <property type="match status" value="1"/>
</dbReference>
<protein>
    <recommendedName>
        <fullName evidence="2">histidine kinase</fullName>
        <ecNumber evidence="2">2.7.13.3</ecNumber>
    </recommendedName>
</protein>
<keyword evidence="3" id="KW-0597">Phosphoprotein</keyword>
<gene>
    <name evidence="12" type="primary">liaS_15</name>
    <name evidence="12" type="ORF">PDESU_02135</name>
</gene>
<dbReference type="EC" id="2.7.13.3" evidence="2"/>
<evidence type="ECO:0000313" key="13">
    <source>
        <dbReference type="Proteomes" id="UP000366872"/>
    </source>
</evidence>
<evidence type="ECO:0000256" key="3">
    <source>
        <dbReference type="ARBA" id="ARBA00022553"/>
    </source>
</evidence>
<keyword evidence="7" id="KW-0067">ATP-binding</keyword>
<dbReference type="Pfam" id="PF07730">
    <property type="entry name" value="HisKA_3"/>
    <property type="match status" value="1"/>
</dbReference>
<evidence type="ECO:0000256" key="4">
    <source>
        <dbReference type="ARBA" id="ARBA00022679"/>
    </source>
</evidence>
<dbReference type="EMBL" id="CAAHFG010000001">
    <property type="protein sequence ID" value="VGO13578.1"/>
    <property type="molecule type" value="Genomic_DNA"/>
</dbReference>
<dbReference type="PANTHER" id="PTHR24421">
    <property type="entry name" value="NITRATE/NITRITE SENSOR PROTEIN NARX-RELATED"/>
    <property type="match status" value="1"/>
</dbReference>
<dbReference type="GO" id="GO:0005524">
    <property type="term" value="F:ATP binding"/>
    <property type="evidence" value="ECO:0007669"/>
    <property type="project" value="UniProtKB-KW"/>
</dbReference>
<dbReference type="Gene3D" id="2.60.120.260">
    <property type="entry name" value="Galactose-binding domain-like"/>
    <property type="match status" value="1"/>
</dbReference>
<dbReference type="InterPro" id="IPR011712">
    <property type="entry name" value="Sig_transdc_His_kin_sub3_dim/P"/>
</dbReference>
<evidence type="ECO:0000256" key="5">
    <source>
        <dbReference type="ARBA" id="ARBA00022741"/>
    </source>
</evidence>
<reference evidence="12 13" key="1">
    <citation type="submission" date="2019-04" db="EMBL/GenBank/DDBJ databases">
        <authorList>
            <person name="Van Vliet M D."/>
        </authorList>
    </citation>
    <scope>NUCLEOTIDE SEQUENCE [LARGE SCALE GENOMIC DNA]</scope>
    <source>
        <strain evidence="12 13">F1</strain>
    </source>
</reference>